<protein>
    <submittedName>
        <fullName evidence="1">DUF2591 family protein</fullName>
    </submittedName>
</protein>
<evidence type="ECO:0000313" key="1">
    <source>
        <dbReference type="EMBL" id="MBC1188506.1"/>
    </source>
</evidence>
<dbReference type="RefSeq" id="WP_185669657.1">
    <property type="nucleotide sequence ID" value="NZ_JABBJF010000032.1"/>
</dbReference>
<dbReference type="InterPro" id="IPR019701">
    <property type="entry name" value="Phage_P22_NinX"/>
</dbReference>
<dbReference type="Pfam" id="PF10765">
    <property type="entry name" value="Phage_P22_NinX"/>
    <property type="match status" value="1"/>
</dbReference>
<organism evidence="1 2">
    <name type="scientific">Kluyvera sichuanensis</name>
    <dbReference type="NCBI Taxonomy" id="2725494"/>
    <lineage>
        <taxon>Bacteria</taxon>
        <taxon>Pseudomonadati</taxon>
        <taxon>Pseudomonadota</taxon>
        <taxon>Gammaproteobacteria</taxon>
        <taxon>Enterobacterales</taxon>
        <taxon>Enterobacteriaceae</taxon>
        <taxon>Kluyvera</taxon>
    </lineage>
</organism>
<gene>
    <name evidence="1" type="ORF">HII27_22715</name>
</gene>
<comment type="caution">
    <text evidence="1">The sequence shown here is derived from an EMBL/GenBank/DDBJ whole genome shotgun (WGS) entry which is preliminary data.</text>
</comment>
<keyword evidence="2" id="KW-1185">Reference proteome</keyword>
<name>A0ABR6RZD8_9ENTR</name>
<sequence length="113" mass="12621">MDYSKMSDAEIGRRVAAACKLEGGANYNGETLIVRNGVWASFDPCNDPEDAWPIIVENKITVHAPMRYEEPQEWLAFDVHDSDVDFNDANPLRAAMIVYLKMQESANVQGNTA</sequence>
<dbReference type="Proteomes" id="UP000607331">
    <property type="component" value="Unassembled WGS sequence"/>
</dbReference>
<dbReference type="EMBL" id="JABBJF010000032">
    <property type="protein sequence ID" value="MBC1188506.1"/>
    <property type="molecule type" value="Genomic_DNA"/>
</dbReference>
<reference evidence="1 2" key="1">
    <citation type="submission" date="2020-04" db="EMBL/GenBank/DDBJ databases">
        <title>The draft genome of Kluyvera sichuanensis strain SCKS090646.</title>
        <authorList>
            <person name="Wei L."/>
            <person name="Liu L."/>
            <person name="Feng Y."/>
            <person name="Zong Z."/>
        </authorList>
    </citation>
    <scope>NUCLEOTIDE SEQUENCE [LARGE SCALE GENOMIC DNA]</scope>
    <source>
        <strain evidence="1 2">090646</strain>
    </source>
</reference>
<evidence type="ECO:0000313" key="2">
    <source>
        <dbReference type="Proteomes" id="UP000607331"/>
    </source>
</evidence>
<proteinExistence type="predicted"/>
<accession>A0ABR6RZD8</accession>